<dbReference type="InterPro" id="IPR002818">
    <property type="entry name" value="DJ-1/PfpI"/>
</dbReference>
<organism evidence="2 3">
    <name type="scientific">Gordonia paraffinivorans NBRC 108238</name>
    <dbReference type="NCBI Taxonomy" id="1223543"/>
    <lineage>
        <taxon>Bacteria</taxon>
        <taxon>Bacillati</taxon>
        <taxon>Actinomycetota</taxon>
        <taxon>Actinomycetes</taxon>
        <taxon>Mycobacteriales</taxon>
        <taxon>Gordoniaceae</taxon>
        <taxon>Gordonia</taxon>
    </lineage>
</organism>
<dbReference type="EMBL" id="BAOQ01000030">
    <property type="protein sequence ID" value="GAC85148.1"/>
    <property type="molecule type" value="Genomic_DNA"/>
</dbReference>
<dbReference type="PANTHER" id="PTHR43130:SF3">
    <property type="entry name" value="HTH-TYPE TRANSCRIPTIONAL REGULATOR RV1931C"/>
    <property type="match status" value="1"/>
</dbReference>
<name>A0ABQ0INL1_9ACTN</name>
<dbReference type="Proteomes" id="UP000035021">
    <property type="component" value="Unassembled WGS sequence"/>
</dbReference>
<dbReference type="PANTHER" id="PTHR43130">
    <property type="entry name" value="ARAC-FAMILY TRANSCRIPTIONAL REGULATOR"/>
    <property type="match status" value="1"/>
</dbReference>
<gene>
    <name evidence="2" type="ORF">GP2_030_00390</name>
</gene>
<evidence type="ECO:0000313" key="3">
    <source>
        <dbReference type="Proteomes" id="UP000035021"/>
    </source>
</evidence>
<dbReference type="Pfam" id="PF01965">
    <property type="entry name" value="DJ-1_PfpI"/>
    <property type="match status" value="1"/>
</dbReference>
<dbReference type="SUPFAM" id="SSF52317">
    <property type="entry name" value="Class I glutamine amidotransferase-like"/>
    <property type="match status" value="2"/>
</dbReference>
<feature type="domain" description="DJ-1/PfpI" evidence="1">
    <location>
        <begin position="43"/>
        <end position="208"/>
    </location>
</feature>
<comment type="caution">
    <text evidence="2">The sequence shown here is derived from an EMBL/GenBank/DDBJ whole genome shotgun (WGS) entry which is preliminary data.</text>
</comment>
<accession>A0ABQ0INL1</accession>
<proteinExistence type="predicted"/>
<protein>
    <recommendedName>
        <fullName evidence="1">DJ-1/PfpI domain-containing protein</fullName>
    </recommendedName>
</protein>
<dbReference type="InterPro" id="IPR052158">
    <property type="entry name" value="INH-QAR"/>
</dbReference>
<evidence type="ECO:0000313" key="2">
    <source>
        <dbReference type="EMBL" id="GAC85148.1"/>
    </source>
</evidence>
<dbReference type="Gene3D" id="3.40.50.880">
    <property type="match status" value="2"/>
</dbReference>
<reference evidence="2 3" key="1">
    <citation type="submission" date="2013-02" db="EMBL/GenBank/DDBJ databases">
        <title>Whole genome shotgun sequence of Gordonia paraffinivorans NBRC 108238.</title>
        <authorList>
            <person name="Isaki-Nakamura S."/>
            <person name="Hosoyama A."/>
            <person name="Tsuchikane K."/>
            <person name="Ando Y."/>
            <person name="Baba S."/>
            <person name="Ohji S."/>
            <person name="Hamada M."/>
            <person name="Tamura T."/>
            <person name="Yamazoe A."/>
            <person name="Yamazaki S."/>
            <person name="Fujita N."/>
        </authorList>
    </citation>
    <scope>NUCLEOTIDE SEQUENCE [LARGE SCALE GENOMIC DNA]</scope>
    <source>
        <strain evidence="2 3">NBRC 108238</strain>
    </source>
</reference>
<keyword evidence="3" id="KW-1185">Reference proteome</keyword>
<sequence length="382" mass="40080">MVGLPSAKNAAAQVYPHPVGAEPAERSVAAQRAPDFDPARPTVAILLAAEGTNIADTLAPYEVFARSGVVNVFLVAERAEPVMLGGGLTVLPQRTFAQIDEMTGGGPDVIVVSQMHGDRSGEMRWVRDSLTHDPGTVVMSVCVGAADVADAGILDGRRATTHWLKLVGLRRDPGDTEWVDSVRFVEDGPTISSAGVLSGIDAAMRVVERLGGSAELPRIADEIHWRGYGSGAGVETETPGLRPADLPFALGAAFRWDRPHNGVLLTPGVGEIELASAFRPYTELSWLATLTAVSHDGKPVTSRHGVTVIPASDVPGAGGLDRLLVPGAEAARTRAAAPALPGGLEATYLHSPDRFAFDPVIDDIAVVQSIRLGVNAARRRSS</sequence>
<dbReference type="InterPro" id="IPR029062">
    <property type="entry name" value="Class_I_gatase-like"/>
</dbReference>
<evidence type="ECO:0000259" key="1">
    <source>
        <dbReference type="Pfam" id="PF01965"/>
    </source>
</evidence>